<dbReference type="Proteomes" id="UP000320773">
    <property type="component" value="Unassembled WGS sequence"/>
</dbReference>
<reference evidence="1 2" key="1">
    <citation type="submission" date="2019-06" db="EMBL/GenBank/DDBJ databases">
        <title>Genomic Encyclopedia of Archaeal and Bacterial Type Strains, Phase II (KMG-II): from individual species to whole genera.</title>
        <authorList>
            <person name="Goeker M."/>
        </authorList>
    </citation>
    <scope>NUCLEOTIDE SEQUENCE [LARGE SCALE GENOMIC DNA]</scope>
    <source>
        <strain evidence="1 2">DSM 24789</strain>
    </source>
</reference>
<name>A0A543FZJ7_9FLAO</name>
<organism evidence="1 2">
    <name type="scientific">Flavobacterium branchiophilum</name>
    <dbReference type="NCBI Taxonomy" id="55197"/>
    <lineage>
        <taxon>Bacteria</taxon>
        <taxon>Pseudomonadati</taxon>
        <taxon>Bacteroidota</taxon>
        <taxon>Flavobacteriia</taxon>
        <taxon>Flavobacteriales</taxon>
        <taxon>Flavobacteriaceae</taxon>
        <taxon>Flavobacterium</taxon>
    </lineage>
</organism>
<evidence type="ECO:0000313" key="2">
    <source>
        <dbReference type="Proteomes" id="UP000320773"/>
    </source>
</evidence>
<gene>
    <name evidence="1" type="ORF">BC670_0032</name>
</gene>
<dbReference type="AlphaFoldDB" id="A0A543FZJ7"/>
<sequence>MPIFCLSQKLTKNKFSMDFTGGYYSNFNSWKENGASGGYEFSYQHESITYSANISVGWGISKNIENRNGYIQAFLESDLLVGKKVFICKSISINPQIGVGYLHYTNHFQEDPKNIIGLPIQTKILFFDNKRTSIGLVPHIIINNTQNNFIMNFTLNLKL</sequence>
<comment type="caution">
    <text evidence="1">The sequence shown here is derived from an EMBL/GenBank/DDBJ whole genome shotgun (WGS) entry which is preliminary data.</text>
</comment>
<dbReference type="EMBL" id="VFPJ01000001">
    <property type="protein sequence ID" value="TQM39258.1"/>
    <property type="molecule type" value="Genomic_DNA"/>
</dbReference>
<protein>
    <submittedName>
        <fullName evidence="1">Uncharacterized protein</fullName>
    </submittedName>
</protein>
<proteinExistence type="predicted"/>
<evidence type="ECO:0000313" key="1">
    <source>
        <dbReference type="EMBL" id="TQM39258.1"/>
    </source>
</evidence>
<accession>A0A543FZJ7</accession>